<dbReference type="AlphaFoldDB" id="A0A840PVV4"/>
<reference evidence="1 2" key="1">
    <citation type="submission" date="2020-08" db="EMBL/GenBank/DDBJ databases">
        <title>Genomic Encyclopedia of Type Strains, Phase IV (KMG-IV): sequencing the most valuable type-strain genomes for metagenomic binning, comparative biology and taxonomic classification.</title>
        <authorList>
            <person name="Goeker M."/>
        </authorList>
    </citation>
    <scope>NUCLEOTIDE SEQUENCE [LARGE SCALE GENOMIC DNA]</scope>
    <source>
        <strain evidence="1 2">DSM 10633</strain>
    </source>
</reference>
<dbReference type="EMBL" id="JACHGZ010000071">
    <property type="protein sequence ID" value="MBB5150569.1"/>
    <property type="molecule type" value="Genomic_DNA"/>
</dbReference>
<keyword evidence="2" id="KW-1185">Reference proteome</keyword>
<comment type="caution">
    <text evidence="1">The sequence shown here is derived from an EMBL/GenBank/DDBJ whole genome shotgun (WGS) entry which is preliminary data.</text>
</comment>
<dbReference type="RefSeq" id="WP_168412883.1">
    <property type="nucleotide sequence ID" value="NZ_JAAXPW010000069.1"/>
</dbReference>
<evidence type="ECO:0000313" key="2">
    <source>
        <dbReference type="Proteomes" id="UP000557217"/>
    </source>
</evidence>
<organism evidence="1 2">
    <name type="scientific">Ureibacillus thermosphaericus</name>
    <dbReference type="NCBI Taxonomy" id="51173"/>
    <lineage>
        <taxon>Bacteria</taxon>
        <taxon>Bacillati</taxon>
        <taxon>Bacillota</taxon>
        <taxon>Bacilli</taxon>
        <taxon>Bacillales</taxon>
        <taxon>Caryophanaceae</taxon>
        <taxon>Ureibacillus</taxon>
    </lineage>
</organism>
<protein>
    <submittedName>
        <fullName evidence="1">Uncharacterized protein</fullName>
    </submittedName>
</protein>
<name>A0A840PVV4_URETH</name>
<gene>
    <name evidence="1" type="ORF">HNR36_002997</name>
</gene>
<evidence type="ECO:0000313" key="1">
    <source>
        <dbReference type="EMBL" id="MBB5150569.1"/>
    </source>
</evidence>
<accession>A0A840PVV4</accession>
<sequence length="135" mass="16079">MDIKKEFININISKKNSEIVLLLCIAVLSEIIFDREGYYSKNLELKEFTVKVLEKDYREYIFNARPALFARIVKDLRQSHNKNIVQFLKIAKNIQVFLKKNIIYKSDNEEKQQKKVNKNNKNIDVIDAWRKVIES</sequence>
<dbReference type="Proteomes" id="UP000557217">
    <property type="component" value="Unassembled WGS sequence"/>
</dbReference>
<proteinExistence type="predicted"/>